<feature type="transmembrane region" description="Helical" evidence="1">
    <location>
        <begin position="6"/>
        <end position="24"/>
    </location>
</feature>
<feature type="transmembrane region" description="Helical" evidence="1">
    <location>
        <begin position="97"/>
        <end position="115"/>
    </location>
</feature>
<dbReference type="AlphaFoldDB" id="A0A9D1VJ38"/>
<dbReference type="Proteomes" id="UP000824231">
    <property type="component" value="Unassembled WGS sequence"/>
</dbReference>
<reference evidence="2" key="1">
    <citation type="journal article" date="2021" name="PeerJ">
        <title>Extensive microbial diversity within the chicken gut microbiome revealed by metagenomics and culture.</title>
        <authorList>
            <person name="Gilroy R."/>
            <person name="Ravi A."/>
            <person name="Getino M."/>
            <person name="Pursley I."/>
            <person name="Horton D.L."/>
            <person name="Alikhan N.F."/>
            <person name="Baker D."/>
            <person name="Gharbi K."/>
            <person name="Hall N."/>
            <person name="Watson M."/>
            <person name="Adriaenssens E.M."/>
            <person name="Foster-Nyarko E."/>
            <person name="Jarju S."/>
            <person name="Secka A."/>
            <person name="Antonio M."/>
            <person name="Oren A."/>
            <person name="Chaudhuri R.R."/>
            <person name="La Ragione R."/>
            <person name="Hildebrand F."/>
            <person name="Pallen M.J."/>
        </authorList>
    </citation>
    <scope>NUCLEOTIDE SEQUENCE</scope>
    <source>
        <strain evidence="2">ChiSxjej3B15-572</strain>
    </source>
</reference>
<name>A0A9D1VJ38_9LACO</name>
<keyword evidence="1" id="KW-1133">Transmembrane helix</keyword>
<dbReference type="EMBL" id="DXFH01000025">
    <property type="protein sequence ID" value="HIX35996.1"/>
    <property type="molecule type" value="Genomic_DNA"/>
</dbReference>
<gene>
    <name evidence="2" type="ORF">H9856_06360</name>
</gene>
<evidence type="ECO:0000313" key="2">
    <source>
        <dbReference type="EMBL" id="HIX35996.1"/>
    </source>
</evidence>
<keyword evidence="1" id="KW-0812">Transmembrane</keyword>
<evidence type="ECO:0000313" key="3">
    <source>
        <dbReference type="Proteomes" id="UP000824231"/>
    </source>
</evidence>
<evidence type="ECO:0000256" key="1">
    <source>
        <dbReference type="SAM" id="Phobius"/>
    </source>
</evidence>
<sequence>MHIRQLIIQILILAAYWLLEKLWAKIRSFNNPGHRRVHYPLGWSILLLFLTWWKVGTYYFSYPAAILAALGLLLATSQRLQNDEFLYSRFWRSYWRITCLLSVAALVFANLLPPLPTA</sequence>
<feature type="transmembrane region" description="Helical" evidence="1">
    <location>
        <begin position="59"/>
        <end position="76"/>
    </location>
</feature>
<evidence type="ECO:0008006" key="4">
    <source>
        <dbReference type="Google" id="ProtNLM"/>
    </source>
</evidence>
<proteinExistence type="predicted"/>
<reference evidence="2" key="2">
    <citation type="submission" date="2021-04" db="EMBL/GenBank/DDBJ databases">
        <authorList>
            <person name="Gilroy R."/>
        </authorList>
    </citation>
    <scope>NUCLEOTIDE SEQUENCE</scope>
    <source>
        <strain evidence="2">ChiSxjej3B15-572</strain>
    </source>
</reference>
<accession>A0A9D1VJ38</accession>
<protein>
    <recommendedName>
        <fullName evidence="4">DUF3397 domain-containing protein</fullName>
    </recommendedName>
</protein>
<keyword evidence="1" id="KW-0472">Membrane</keyword>
<comment type="caution">
    <text evidence="2">The sequence shown here is derived from an EMBL/GenBank/DDBJ whole genome shotgun (WGS) entry which is preliminary data.</text>
</comment>
<organism evidence="2 3">
    <name type="scientific">Candidatus Limosilactobacillus merdigallinarum</name>
    <dbReference type="NCBI Taxonomy" id="2838652"/>
    <lineage>
        <taxon>Bacteria</taxon>
        <taxon>Bacillati</taxon>
        <taxon>Bacillota</taxon>
        <taxon>Bacilli</taxon>
        <taxon>Lactobacillales</taxon>
        <taxon>Lactobacillaceae</taxon>
        <taxon>Limosilactobacillus</taxon>
    </lineage>
</organism>
<feature type="transmembrane region" description="Helical" evidence="1">
    <location>
        <begin position="36"/>
        <end position="53"/>
    </location>
</feature>